<accession>A0A918Z066</accession>
<evidence type="ECO:0000256" key="1">
    <source>
        <dbReference type="SAM" id="MobiDB-lite"/>
    </source>
</evidence>
<comment type="caution">
    <text evidence="2">The sequence shown here is derived from an EMBL/GenBank/DDBJ whole genome shotgun (WGS) entry which is preliminary data.</text>
</comment>
<sequence>MLHGGATARLKKGPPSGSRGVGPLRFLSGLRAPAAYWLGRRGALAGAGGSWLVAQFSAPL</sequence>
<dbReference type="EMBL" id="BNAT01000017">
    <property type="protein sequence ID" value="GHE31471.1"/>
    <property type="molecule type" value="Genomic_DNA"/>
</dbReference>
<dbReference type="AlphaFoldDB" id="A0A918Z066"/>
<evidence type="ECO:0000313" key="2">
    <source>
        <dbReference type="EMBL" id="GHE31471.1"/>
    </source>
</evidence>
<proteinExistence type="predicted"/>
<name>A0A918Z066_9ACTN</name>
<evidence type="ECO:0000313" key="3">
    <source>
        <dbReference type="Proteomes" id="UP000603227"/>
    </source>
</evidence>
<reference evidence="2" key="2">
    <citation type="submission" date="2020-09" db="EMBL/GenBank/DDBJ databases">
        <authorList>
            <person name="Sun Q."/>
            <person name="Zhou Y."/>
        </authorList>
    </citation>
    <scope>NUCLEOTIDE SEQUENCE</scope>
    <source>
        <strain evidence="2">CGMCC 4.7403</strain>
    </source>
</reference>
<dbReference type="Proteomes" id="UP000603227">
    <property type="component" value="Unassembled WGS sequence"/>
</dbReference>
<organism evidence="2 3">
    <name type="scientific">Streptomyces capitiformicae</name>
    <dbReference type="NCBI Taxonomy" id="2014920"/>
    <lineage>
        <taxon>Bacteria</taxon>
        <taxon>Bacillati</taxon>
        <taxon>Actinomycetota</taxon>
        <taxon>Actinomycetes</taxon>
        <taxon>Kitasatosporales</taxon>
        <taxon>Streptomycetaceae</taxon>
        <taxon>Streptomyces</taxon>
    </lineage>
</organism>
<protein>
    <submittedName>
        <fullName evidence="2">Uncharacterized protein</fullName>
    </submittedName>
</protein>
<gene>
    <name evidence="2" type="ORF">GCM10017771_47860</name>
</gene>
<reference evidence="2" key="1">
    <citation type="journal article" date="2014" name="Int. J. Syst. Evol. Microbiol.">
        <title>Complete genome sequence of Corynebacterium casei LMG S-19264T (=DSM 44701T), isolated from a smear-ripened cheese.</title>
        <authorList>
            <consortium name="US DOE Joint Genome Institute (JGI-PGF)"/>
            <person name="Walter F."/>
            <person name="Albersmeier A."/>
            <person name="Kalinowski J."/>
            <person name="Ruckert C."/>
        </authorList>
    </citation>
    <scope>NUCLEOTIDE SEQUENCE</scope>
    <source>
        <strain evidence="2">CGMCC 4.7403</strain>
    </source>
</reference>
<feature type="region of interest" description="Disordered" evidence="1">
    <location>
        <begin position="1"/>
        <end position="21"/>
    </location>
</feature>
<keyword evidence="3" id="KW-1185">Reference proteome</keyword>